<evidence type="ECO:0000313" key="2">
    <source>
        <dbReference type="Proteomes" id="UP000283492"/>
    </source>
</evidence>
<evidence type="ECO:0000313" key="1">
    <source>
        <dbReference type="EMBL" id="RHA83897.1"/>
    </source>
</evidence>
<dbReference type="EMBL" id="QSFX01000037">
    <property type="protein sequence ID" value="RHA83897.1"/>
    <property type="molecule type" value="Genomic_DNA"/>
</dbReference>
<dbReference type="AlphaFoldDB" id="A0A3R6GW51"/>
<accession>A0A3R6GW51</accession>
<proteinExistence type="predicted"/>
<organism evidence="1 2">
    <name type="scientific">Roseburia inulinivorans</name>
    <dbReference type="NCBI Taxonomy" id="360807"/>
    <lineage>
        <taxon>Bacteria</taxon>
        <taxon>Bacillati</taxon>
        <taxon>Bacillota</taxon>
        <taxon>Clostridia</taxon>
        <taxon>Lachnospirales</taxon>
        <taxon>Lachnospiraceae</taxon>
        <taxon>Roseburia</taxon>
    </lineage>
</organism>
<protein>
    <submittedName>
        <fullName evidence="1">Uncharacterized protein</fullName>
    </submittedName>
</protein>
<name>A0A3R6GW51_9FIRM</name>
<reference evidence="1 2" key="1">
    <citation type="submission" date="2018-08" db="EMBL/GenBank/DDBJ databases">
        <title>A genome reference for cultivated species of the human gut microbiota.</title>
        <authorList>
            <person name="Zou Y."/>
            <person name="Xue W."/>
            <person name="Luo G."/>
        </authorList>
    </citation>
    <scope>NUCLEOTIDE SEQUENCE [LARGE SCALE GENOMIC DNA]</scope>
    <source>
        <strain evidence="1 2">AM42-1AC</strain>
    </source>
</reference>
<comment type="caution">
    <text evidence="1">The sequence shown here is derived from an EMBL/GenBank/DDBJ whole genome shotgun (WGS) entry which is preliminary data.</text>
</comment>
<sequence length="70" mass="8613">MKTDILQIHKNCLDFLLDWQAEHDDFYFVPRKINNKNRLEQGMYFRGNDDYMVLTFWDNADSKEFIYNIN</sequence>
<dbReference type="Proteomes" id="UP000283492">
    <property type="component" value="Unassembled WGS sequence"/>
</dbReference>
<gene>
    <name evidence="1" type="ORF">DW914_15835</name>
</gene>